<evidence type="ECO:0000313" key="3">
    <source>
        <dbReference type="Proteomes" id="UP000225277"/>
    </source>
</evidence>
<dbReference type="Proteomes" id="UP000225277">
    <property type="component" value="Unassembled WGS sequence"/>
</dbReference>
<organism evidence="2 3">
    <name type="scientific">Ramularia collo-cygni</name>
    <dbReference type="NCBI Taxonomy" id="112498"/>
    <lineage>
        <taxon>Eukaryota</taxon>
        <taxon>Fungi</taxon>
        <taxon>Dikarya</taxon>
        <taxon>Ascomycota</taxon>
        <taxon>Pezizomycotina</taxon>
        <taxon>Dothideomycetes</taxon>
        <taxon>Dothideomycetidae</taxon>
        <taxon>Mycosphaerellales</taxon>
        <taxon>Mycosphaerellaceae</taxon>
        <taxon>Ramularia</taxon>
    </lineage>
</organism>
<reference evidence="2 3" key="1">
    <citation type="submission" date="2016-03" db="EMBL/GenBank/DDBJ databases">
        <authorList>
            <person name="Ploux O."/>
        </authorList>
    </citation>
    <scope>NUCLEOTIDE SEQUENCE [LARGE SCALE GENOMIC DNA]</scope>
    <source>
        <strain evidence="2 3">URUG2</strain>
    </source>
</reference>
<keyword evidence="3" id="KW-1185">Reference proteome</keyword>
<dbReference type="AlphaFoldDB" id="A0A2D3V1P9"/>
<dbReference type="RefSeq" id="XP_023623277.1">
    <property type="nucleotide sequence ID" value="XM_023767509.1"/>
</dbReference>
<keyword evidence="1" id="KW-0732">Signal</keyword>
<name>A0A2D3V1P9_9PEZI</name>
<evidence type="ECO:0000313" key="2">
    <source>
        <dbReference type="EMBL" id="CZT16384.1"/>
    </source>
</evidence>
<sequence length="129" mass="13716">MSTSFLRAVLMAISLTAVVNAAIPKANEYTSGDCSGDLNFGHRSPFLETVTMDDTTHSVYLAGAAADLEWQAFSGKSKNDGVCIGKHLGPLGGECQNLDTVYGERTNCLRLCQMKYSGGPVLSTCFEPA</sequence>
<proteinExistence type="predicted"/>
<dbReference type="GeneID" id="35597448"/>
<dbReference type="OrthoDB" id="5404773at2759"/>
<feature type="signal peptide" evidence="1">
    <location>
        <begin position="1"/>
        <end position="21"/>
    </location>
</feature>
<protein>
    <submittedName>
        <fullName evidence="2">Uncharacterized protein</fullName>
    </submittedName>
</protein>
<gene>
    <name evidence="2" type="ORF">RCC_02227</name>
</gene>
<accession>A0A2D3V1P9</accession>
<feature type="chain" id="PRO_5013904706" evidence="1">
    <location>
        <begin position="22"/>
        <end position="129"/>
    </location>
</feature>
<dbReference type="EMBL" id="FJUY01000002">
    <property type="protein sequence ID" value="CZT16384.1"/>
    <property type="molecule type" value="Genomic_DNA"/>
</dbReference>
<evidence type="ECO:0000256" key="1">
    <source>
        <dbReference type="SAM" id="SignalP"/>
    </source>
</evidence>